<protein>
    <submittedName>
        <fullName evidence="2">Methylase involved in ubiquinone/menaquinone biosynthesis</fullName>
    </submittedName>
</protein>
<sequence length="211" mass="24147">MYKLEENSIKQFTQWADNYDNPITSFTFRQTNSKIVSLLNPKQNSSLLDVGCGSGILIQDLLSLNNGMKLFGLDITPKMVEIAKKKFINSKNVQIALGSAIRMPYKDNSFDYVTCASSFHHHPGPTLSIKEMVRVLKPGEKLIILDMCIEGILRKMLFRLENIYHNEGKVYRLTNKEMRDLYEKAGLIKIKQSTFLYFSLITEGTKILRGK</sequence>
<comment type="caution">
    <text evidence="2">The sequence shown here is derived from an EMBL/GenBank/DDBJ whole genome shotgun (WGS) entry which is preliminary data.</text>
</comment>
<dbReference type="GO" id="GO:0008757">
    <property type="term" value="F:S-adenosylmethionine-dependent methyltransferase activity"/>
    <property type="evidence" value="ECO:0007669"/>
    <property type="project" value="InterPro"/>
</dbReference>
<dbReference type="AlphaFoldDB" id="A0A0G0X5T7"/>
<accession>A0A0G0X5T7</accession>
<dbReference type="PANTHER" id="PTHR43591:SF24">
    <property type="entry name" value="2-METHOXY-6-POLYPRENYL-1,4-BENZOQUINOL METHYLASE, MITOCHONDRIAL"/>
    <property type="match status" value="1"/>
</dbReference>
<reference evidence="2 3" key="1">
    <citation type="journal article" date="2015" name="Nature">
        <title>rRNA introns, odd ribosomes, and small enigmatic genomes across a large radiation of phyla.</title>
        <authorList>
            <person name="Brown C.T."/>
            <person name="Hug L.A."/>
            <person name="Thomas B.C."/>
            <person name="Sharon I."/>
            <person name="Castelle C.J."/>
            <person name="Singh A."/>
            <person name="Wilkins M.J."/>
            <person name="Williams K.H."/>
            <person name="Banfield J.F."/>
        </authorList>
    </citation>
    <scope>NUCLEOTIDE SEQUENCE [LARGE SCALE GENOMIC DNA]</scope>
</reference>
<evidence type="ECO:0000313" key="2">
    <source>
        <dbReference type="EMBL" id="KKR92020.1"/>
    </source>
</evidence>
<dbReference type="SUPFAM" id="SSF53335">
    <property type="entry name" value="S-adenosyl-L-methionine-dependent methyltransferases"/>
    <property type="match status" value="1"/>
</dbReference>
<dbReference type="PANTHER" id="PTHR43591">
    <property type="entry name" value="METHYLTRANSFERASE"/>
    <property type="match status" value="1"/>
</dbReference>
<name>A0A0G0X5T7_9BACT</name>
<proteinExistence type="predicted"/>
<keyword evidence="2" id="KW-0830">Ubiquinone</keyword>
<dbReference type="Gene3D" id="3.40.50.150">
    <property type="entry name" value="Vaccinia Virus protein VP39"/>
    <property type="match status" value="1"/>
</dbReference>
<dbReference type="InterPro" id="IPR013216">
    <property type="entry name" value="Methyltransf_11"/>
</dbReference>
<dbReference type="EMBL" id="LCAO01000006">
    <property type="protein sequence ID" value="KKR92020.1"/>
    <property type="molecule type" value="Genomic_DNA"/>
</dbReference>
<keyword evidence="2" id="KW-0808">Transferase</keyword>
<keyword evidence="2" id="KW-0489">Methyltransferase</keyword>
<feature type="domain" description="Methyltransferase type 11" evidence="1">
    <location>
        <begin position="48"/>
        <end position="144"/>
    </location>
</feature>
<dbReference type="GO" id="GO:0032259">
    <property type="term" value="P:methylation"/>
    <property type="evidence" value="ECO:0007669"/>
    <property type="project" value="UniProtKB-KW"/>
</dbReference>
<dbReference type="Pfam" id="PF08241">
    <property type="entry name" value="Methyltransf_11"/>
    <property type="match status" value="1"/>
</dbReference>
<gene>
    <name evidence="2" type="ORF">UU42_C0006G0059</name>
</gene>
<evidence type="ECO:0000313" key="3">
    <source>
        <dbReference type="Proteomes" id="UP000034676"/>
    </source>
</evidence>
<evidence type="ECO:0000259" key="1">
    <source>
        <dbReference type="Pfam" id="PF08241"/>
    </source>
</evidence>
<organism evidence="2 3">
    <name type="scientific">Candidatus Woesebacteria bacterium GW2011_GWA1_41_13b</name>
    <dbReference type="NCBI Taxonomy" id="1618555"/>
    <lineage>
        <taxon>Bacteria</taxon>
        <taxon>Candidatus Woeseibacteriota</taxon>
    </lineage>
</organism>
<dbReference type="InterPro" id="IPR029063">
    <property type="entry name" value="SAM-dependent_MTases_sf"/>
</dbReference>
<dbReference type="CDD" id="cd02440">
    <property type="entry name" value="AdoMet_MTases"/>
    <property type="match status" value="1"/>
</dbReference>
<dbReference type="Proteomes" id="UP000034676">
    <property type="component" value="Unassembled WGS sequence"/>
</dbReference>